<protein>
    <submittedName>
        <fullName evidence="2">Uncharacterized protein</fullName>
    </submittedName>
</protein>
<organism evidence="2 3">
    <name type="scientific">Vallicoccus soli</name>
    <dbReference type="NCBI Taxonomy" id="2339232"/>
    <lineage>
        <taxon>Bacteria</taxon>
        <taxon>Bacillati</taxon>
        <taxon>Actinomycetota</taxon>
        <taxon>Actinomycetes</taxon>
        <taxon>Motilibacterales</taxon>
        <taxon>Vallicoccaceae</taxon>
        <taxon>Vallicoccus</taxon>
    </lineage>
</organism>
<evidence type="ECO:0000313" key="3">
    <source>
        <dbReference type="Proteomes" id="UP000265614"/>
    </source>
</evidence>
<dbReference type="Proteomes" id="UP000265614">
    <property type="component" value="Unassembled WGS sequence"/>
</dbReference>
<feature type="transmembrane region" description="Helical" evidence="1">
    <location>
        <begin position="205"/>
        <end position="222"/>
    </location>
</feature>
<keyword evidence="1" id="KW-0472">Membrane</keyword>
<dbReference type="EMBL" id="QZEZ01000004">
    <property type="protein sequence ID" value="RJK95934.1"/>
    <property type="molecule type" value="Genomic_DNA"/>
</dbReference>
<reference evidence="2 3" key="1">
    <citation type="submission" date="2018-09" db="EMBL/GenBank/DDBJ databases">
        <title>YIM 75000 draft genome.</title>
        <authorList>
            <person name="Tang S."/>
            <person name="Feng Y."/>
        </authorList>
    </citation>
    <scope>NUCLEOTIDE SEQUENCE [LARGE SCALE GENOMIC DNA]</scope>
    <source>
        <strain evidence="2 3">YIM 75000</strain>
    </source>
</reference>
<gene>
    <name evidence="2" type="ORF">D5H78_10075</name>
</gene>
<accession>A0A3A3Z5P8</accession>
<evidence type="ECO:0000256" key="1">
    <source>
        <dbReference type="SAM" id="Phobius"/>
    </source>
</evidence>
<feature type="transmembrane region" description="Helical" evidence="1">
    <location>
        <begin position="156"/>
        <end position="177"/>
    </location>
</feature>
<keyword evidence="1" id="KW-1133">Transmembrane helix</keyword>
<proteinExistence type="predicted"/>
<name>A0A3A3Z5P8_9ACTN</name>
<dbReference type="AlphaFoldDB" id="A0A3A3Z5P8"/>
<keyword evidence="3" id="KW-1185">Reference proteome</keyword>
<evidence type="ECO:0000313" key="2">
    <source>
        <dbReference type="EMBL" id="RJK95934.1"/>
    </source>
</evidence>
<feature type="transmembrane region" description="Helical" evidence="1">
    <location>
        <begin position="70"/>
        <end position="87"/>
    </location>
</feature>
<feature type="transmembrane region" description="Helical" evidence="1">
    <location>
        <begin position="40"/>
        <end position="58"/>
    </location>
</feature>
<feature type="transmembrane region" description="Helical" evidence="1">
    <location>
        <begin position="124"/>
        <end position="144"/>
    </location>
</feature>
<sequence>MRRRRLRWCAVLPVALLLGALVLRSTTQDTYDWVVDEDGPVEWATVLVYLAAALLAVTAVRRMHRAQQRFAVVVWSLLGAAFVGVAVEEVSWGQRALGFDGPQALVQRNRQQEANLHNLLRRPYLHGAYIAVGVYGAGVGRSLLRRIPWTRSRCWYLAPGPQAGWCFGVLAAVYLYYELGEPVAESLIGPHADSLALGLSRLQEVGELCLALGFLLFALAAAREARCRAQRDAPRPMPEASGRPRG</sequence>
<keyword evidence="1" id="KW-0812">Transmembrane</keyword>
<comment type="caution">
    <text evidence="2">The sequence shown here is derived from an EMBL/GenBank/DDBJ whole genome shotgun (WGS) entry which is preliminary data.</text>
</comment>